<accession>A0A1Q9A3B1</accession>
<keyword evidence="2" id="KW-0732">Signal</keyword>
<dbReference type="EMBL" id="JACIED010000001">
    <property type="protein sequence ID" value="MBB4006076.1"/>
    <property type="molecule type" value="Genomic_DNA"/>
</dbReference>
<feature type="compositionally biased region" description="Low complexity" evidence="1">
    <location>
        <begin position="30"/>
        <end position="43"/>
    </location>
</feature>
<dbReference type="Proteomes" id="UP000544107">
    <property type="component" value="Unassembled WGS sequence"/>
</dbReference>
<dbReference type="Proteomes" id="UP000185598">
    <property type="component" value="Unassembled WGS sequence"/>
</dbReference>
<dbReference type="EMBL" id="MKIN01000022">
    <property type="protein sequence ID" value="OLP49085.1"/>
    <property type="molecule type" value="Genomic_DNA"/>
</dbReference>
<dbReference type="AlphaFoldDB" id="A0A1Q9A3B1"/>
<feature type="region of interest" description="Disordered" evidence="1">
    <location>
        <begin position="25"/>
        <end position="65"/>
    </location>
</feature>
<name>A0A1Q9A3B1_9HYPH</name>
<feature type="chain" id="PRO_5044564280" description="DUF680 domain-containing protein" evidence="2">
    <location>
        <begin position="22"/>
        <end position="65"/>
    </location>
</feature>
<evidence type="ECO:0000313" key="3">
    <source>
        <dbReference type="EMBL" id="MBB4006076.1"/>
    </source>
</evidence>
<evidence type="ECO:0000313" key="6">
    <source>
        <dbReference type="Proteomes" id="UP000544107"/>
    </source>
</evidence>
<evidence type="ECO:0000256" key="1">
    <source>
        <dbReference type="SAM" id="MobiDB-lite"/>
    </source>
</evidence>
<proteinExistence type="predicted"/>
<organism evidence="4 5">
    <name type="scientific">Allorhizobium taibaishanense</name>
    <dbReference type="NCBI Taxonomy" id="887144"/>
    <lineage>
        <taxon>Bacteria</taxon>
        <taxon>Pseudomonadati</taxon>
        <taxon>Pseudomonadota</taxon>
        <taxon>Alphaproteobacteria</taxon>
        <taxon>Hyphomicrobiales</taxon>
        <taxon>Rhizobiaceae</taxon>
        <taxon>Rhizobium/Agrobacterium group</taxon>
        <taxon>Allorhizobium</taxon>
    </lineage>
</organism>
<evidence type="ECO:0000313" key="4">
    <source>
        <dbReference type="EMBL" id="OLP49085.1"/>
    </source>
</evidence>
<reference evidence="4 5" key="1">
    <citation type="submission" date="2016-09" db="EMBL/GenBank/DDBJ databases">
        <title>Rhizobium oryziradicis sp. nov., isolated from the root of rice.</title>
        <authorList>
            <person name="Zhao J."/>
            <person name="Zhang X."/>
        </authorList>
    </citation>
    <scope>NUCLEOTIDE SEQUENCE [LARGE SCALE GENOMIC DNA]</scope>
    <source>
        <strain evidence="4 5">14971</strain>
    </source>
</reference>
<evidence type="ECO:0000256" key="2">
    <source>
        <dbReference type="SAM" id="SignalP"/>
    </source>
</evidence>
<reference evidence="3 6" key="2">
    <citation type="submission" date="2020-08" db="EMBL/GenBank/DDBJ databases">
        <title>Genomic Encyclopedia of Type Strains, Phase IV (KMG-IV): sequencing the most valuable type-strain genomes for metagenomic binning, comparative biology and taxonomic classification.</title>
        <authorList>
            <person name="Goeker M."/>
        </authorList>
    </citation>
    <scope>NUCLEOTIDE SEQUENCE [LARGE SCALE GENOMIC DNA]</scope>
    <source>
        <strain evidence="3 6">DSM 100021</strain>
    </source>
</reference>
<evidence type="ECO:0008006" key="7">
    <source>
        <dbReference type="Google" id="ProtNLM"/>
    </source>
</evidence>
<sequence>MKFLIATTFAAIIASASVSLAAAPSKANDASSQSASSEAYQQSDNSTWQFKAPAKEPHHRNQFNR</sequence>
<evidence type="ECO:0000313" key="5">
    <source>
        <dbReference type="Proteomes" id="UP000185598"/>
    </source>
</evidence>
<comment type="caution">
    <text evidence="4">The sequence shown here is derived from an EMBL/GenBank/DDBJ whole genome shotgun (WGS) entry which is preliminary data.</text>
</comment>
<keyword evidence="5" id="KW-1185">Reference proteome</keyword>
<feature type="signal peptide" evidence="2">
    <location>
        <begin position="1"/>
        <end position="21"/>
    </location>
</feature>
<dbReference type="RefSeq" id="WP_075614877.1">
    <property type="nucleotide sequence ID" value="NZ_JACIED010000001.1"/>
</dbReference>
<gene>
    <name evidence="4" type="ORF">BJF91_18465</name>
    <name evidence="3" type="ORF">GGQ71_000312</name>
</gene>
<protein>
    <recommendedName>
        <fullName evidence="7">DUF680 domain-containing protein</fullName>
    </recommendedName>
</protein>